<gene>
    <name evidence="7" type="ORF">TrCOL_g486</name>
</gene>
<keyword evidence="3" id="KW-0240">DNA-directed RNA polymerase</keyword>
<sequence>MPTLKREAALTSTTSSSSKKHKSSQKSGDMTKVVDFLSSVGEKGASQDEIQASISIDPSSLNEIITTLNKDNQVEFFTNANKEIIFKYVPPGVEGSGKKAFSSKEEEFVYQCIARAGDRGIWTKDIKIQSGLTQQALMKIYKVLEGRLAIKTVKSIASKSKKMYMLYDIEPAKELTGGPWYTDQDFDHEFIDELRNYCFGLISTTDSQSVSEITARLVEDNISKVKLTEQDVQQLVRTLELDGKVEKDEEDGEVRYRSMVPLENDGKGEKEGGGKVRVGGSSTRFEFEHWEILSPNFAWRTLKLGDYETMSAHEPHHHSH</sequence>
<dbReference type="GO" id="GO:0005654">
    <property type="term" value="C:nucleoplasm"/>
    <property type="evidence" value="ECO:0007669"/>
    <property type="project" value="UniProtKB-ARBA"/>
</dbReference>
<dbReference type="SUPFAM" id="SSF46785">
    <property type="entry name" value="Winged helix' DNA-binding domain"/>
    <property type="match status" value="1"/>
</dbReference>
<evidence type="ECO:0000256" key="1">
    <source>
        <dbReference type="ARBA" id="ARBA00004123"/>
    </source>
</evidence>
<comment type="subcellular location">
    <subcellularLocation>
        <location evidence="1">Nucleus</location>
    </subcellularLocation>
</comment>
<dbReference type="InterPro" id="IPR007832">
    <property type="entry name" value="RNA_pol_Rpc34"/>
</dbReference>
<accession>A0A9W7LBE0</accession>
<reference evidence="8" key="1">
    <citation type="journal article" date="2023" name="Commun. Biol.">
        <title>Genome analysis of Parmales, the sister group of diatoms, reveals the evolutionary specialization of diatoms from phago-mixotrophs to photoautotrophs.</title>
        <authorList>
            <person name="Ban H."/>
            <person name="Sato S."/>
            <person name="Yoshikawa S."/>
            <person name="Yamada K."/>
            <person name="Nakamura Y."/>
            <person name="Ichinomiya M."/>
            <person name="Sato N."/>
            <person name="Blanc-Mathieu R."/>
            <person name="Endo H."/>
            <person name="Kuwata A."/>
            <person name="Ogata H."/>
        </authorList>
    </citation>
    <scope>NUCLEOTIDE SEQUENCE [LARGE SCALE GENOMIC DNA]</scope>
</reference>
<keyword evidence="4" id="KW-0804">Transcription</keyword>
<name>A0A9W7LBE0_9STRA</name>
<dbReference type="Pfam" id="PF05158">
    <property type="entry name" value="RNA_pol_Rpc34"/>
    <property type="match status" value="1"/>
</dbReference>
<evidence type="ECO:0000256" key="4">
    <source>
        <dbReference type="ARBA" id="ARBA00023163"/>
    </source>
</evidence>
<evidence type="ECO:0000256" key="5">
    <source>
        <dbReference type="ARBA" id="ARBA00023242"/>
    </source>
</evidence>
<dbReference type="InterPro" id="IPR036388">
    <property type="entry name" value="WH-like_DNA-bd_sf"/>
</dbReference>
<dbReference type="InterPro" id="IPR036390">
    <property type="entry name" value="WH_DNA-bd_sf"/>
</dbReference>
<comment type="caution">
    <text evidence="7">The sequence shown here is derived from an EMBL/GenBank/DDBJ whole genome shotgun (WGS) entry which is preliminary data.</text>
</comment>
<evidence type="ECO:0000313" key="7">
    <source>
        <dbReference type="EMBL" id="GMI43510.1"/>
    </source>
</evidence>
<evidence type="ECO:0000256" key="3">
    <source>
        <dbReference type="ARBA" id="ARBA00022478"/>
    </source>
</evidence>
<feature type="region of interest" description="Disordered" evidence="6">
    <location>
        <begin position="1"/>
        <end position="30"/>
    </location>
</feature>
<dbReference type="GO" id="GO:0006383">
    <property type="term" value="P:transcription by RNA polymerase III"/>
    <property type="evidence" value="ECO:0007669"/>
    <property type="project" value="InterPro"/>
</dbReference>
<dbReference type="InterPro" id="IPR016049">
    <property type="entry name" value="RNA_pol_Rpc34-like"/>
</dbReference>
<dbReference type="PANTHER" id="PTHR12780">
    <property type="entry name" value="RNA POLYMERASE III DNA DIRECTED , 39KD SUBUNIT-RELATED"/>
    <property type="match status" value="1"/>
</dbReference>
<comment type="similarity">
    <text evidence="2">Belongs to the eukaryotic RPC34/RPC39 RNA polymerase subunit family.</text>
</comment>
<protein>
    <recommendedName>
        <fullName evidence="9">RNA polymerase III subunit C6</fullName>
    </recommendedName>
</protein>
<keyword evidence="5" id="KW-0539">Nucleus</keyword>
<dbReference type="GO" id="GO:0005666">
    <property type="term" value="C:RNA polymerase III complex"/>
    <property type="evidence" value="ECO:0007669"/>
    <property type="project" value="InterPro"/>
</dbReference>
<dbReference type="FunFam" id="1.10.10.10:FF:000116">
    <property type="entry name" value="DNA-directed RNA polymerase III subunit RPC6"/>
    <property type="match status" value="1"/>
</dbReference>
<evidence type="ECO:0008006" key="9">
    <source>
        <dbReference type="Google" id="ProtNLM"/>
    </source>
</evidence>
<proteinExistence type="inferred from homology"/>
<dbReference type="GO" id="GO:0005737">
    <property type="term" value="C:cytoplasm"/>
    <property type="evidence" value="ECO:0007669"/>
    <property type="project" value="UniProtKB-ARBA"/>
</dbReference>
<dbReference type="AlphaFoldDB" id="A0A9W7LBE0"/>
<dbReference type="Proteomes" id="UP001165065">
    <property type="component" value="Unassembled WGS sequence"/>
</dbReference>
<dbReference type="Gene3D" id="1.10.10.10">
    <property type="entry name" value="Winged helix-like DNA-binding domain superfamily/Winged helix DNA-binding domain"/>
    <property type="match status" value="1"/>
</dbReference>
<dbReference type="OrthoDB" id="613763at2759"/>
<evidence type="ECO:0000313" key="8">
    <source>
        <dbReference type="Proteomes" id="UP001165065"/>
    </source>
</evidence>
<keyword evidence="8" id="KW-1185">Reference proteome</keyword>
<dbReference type="EMBL" id="BRYA01000194">
    <property type="protein sequence ID" value="GMI43510.1"/>
    <property type="molecule type" value="Genomic_DNA"/>
</dbReference>
<organism evidence="7 8">
    <name type="scientific">Triparma columacea</name>
    <dbReference type="NCBI Taxonomy" id="722753"/>
    <lineage>
        <taxon>Eukaryota</taxon>
        <taxon>Sar</taxon>
        <taxon>Stramenopiles</taxon>
        <taxon>Ochrophyta</taxon>
        <taxon>Bolidophyceae</taxon>
        <taxon>Parmales</taxon>
        <taxon>Triparmaceae</taxon>
        <taxon>Triparma</taxon>
    </lineage>
</organism>
<evidence type="ECO:0000256" key="6">
    <source>
        <dbReference type="SAM" id="MobiDB-lite"/>
    </source>
</evidence>
<evidence type="ECO:0000256" key="2">
    <source>
        <dbReference type="ARBA" id="ARBA00011038"/>
    </source>
</evidence>